<feature type="region of interest" description="Disordered" evidence="5">
    <location>
        <begin position="455"/>
        <end position="474"/>
    </location>
</feature>
<reference evidence="7" key="1">
    <citation type="journal article" date="2023" name="G3 (Bethesda)">
        <title>A reference genome for the long-term kleptoplast-retaining sea slug Elysia crispata morphotype clarki.</title>
        <authorList>
            <person name="Eastman K.E."/>
            <person name="Pendleton A.L."/>
            <person name="Shaikh M.A."/>
            <person name="Suttiyut T."/>
            <person name="Ogas R."/>
            <person name="Tomko P."/>
            <person name="Gavelis G."/>
            <person name="Widhalm J.R."/>
            <person name="Wisecaver J.H."/>
        </authorList>
    </citation>
    <scope>NUCLEOTIDE SEQUENCE</scope>
    <source>
        <strain evidence="7">ECLA1</strain>
    </source>
</reference>
<gene>
    <name evidence="7" type="ORF">RRG08_066048</name>
</gene>
<dbReference type="InterPro" id="IPR036259">
    <property type="entry name" value="MFS_trans_sf"/>
</dbReference>
<evidence type="ECO:0000256" key="2">
    <source>
        <dbReference type="ARBA" id="ARBA00022692"/>
    </source>
</evidence>
<dbReference type="Proteomes" id="UP001283361">
    <property type="component" value="Unassembled WGS sequence"/>
</dbReference>
<feature type="compositionally biased region" description="Basic and acidic residues" evidence="5">
    <location>
        <begin position="271"/>
        <end position="282"/>
    </location>
</feature>
<dbReference type="PRINTS" id="PR01035">
    <property type="entry name" value="TCRTETA"/>
</dbReference>
<feature type="region of interest" description="Disordered" evidence="5">
    <location>
        <begin position="250"/>
        <end position="300"/>
    </location>
</feature>
<evidence type="ECO:0008006" key="9">
    <source>
        <dbReference type="Google" id="ProtNLM"/>
    </source>
</evidence>
<feature type="transmembrane region" description="Helical" evidence="6">
    <location>
        <begin position="178"/>
        <end position="196"/>
    </location>
</feature>
<protein>
    <recommendedName>
        <fullName evidence="9">Major facilitator superfamily (MFS) profile domain-containing protein</fullName>
    </recommendedName>
</protein>
<feature type="transmembrane region" description="Helical" evidence="6">
    <location>
        <begin position="46"/>
        <end position="67"/>
    </location>
</feature>
<dbReference type="Gene3D" id="1.20.1250.20">
    <property type="entry name" value="MFS general substrate transporter like domains"/>
    <property type="match status" value="2"/>
</dbReference>
<feature type="compositionally biased region" description="Polar residues" evidence="5">
    <location>
        <begin position="455"/>
        <end position="470"/>
    </location>
</feature>
<dbReference type="InterPro" id="IPR011701">
    <property type="entry name" value="MFS"/>
</dbReference>
<evidence type="ECO:0000256" key="5">
    <source>
        <dbReference type="SAM" id="MobiDB-lite"/>
    </source>
</evidence>
<feature type="transmembrane region" description="Helical" evidence="6">
    <location>
        <begin position="79"/>
        <end position="98"/>
    </location>
</feature>
<dbReference type="PANTHER" id="PTHR23510:SF16">
    <property type="entry name" value="MAJOR FACILITATOR SUPERFAMILY (MFS) PROFILE DOMAIN-CONTAINING PROTEIN"/>
    <property type="match status" value="1"/>
</dbReference>
<feature type="transmembrane region" description="Helical" evidence="6">
    <location>
        <begin position="666"/>
        <end position="687"/>
    </location>
</feature>
<feature type="transmembrane region" description="Helical" evidence="6">
    <location>
        <begin position="570"/>
        <end position="590"/>
    </location>
</feature>
<dbReference type="AlphaFoldDB" id="A0AAE0Y2U0"/>
<feature type="region of interest" description="Disordered" evidence="5">
    <location>
        <begin position="694"/>
        <end position="729"/>
    </location>
</feature>
<feature type="region of interest" description="Disordered" evidence="5">
    <location>
        <begin position="756"/>
        <end position="813"/>
    </location>
</feature>
<evidence type="ECO:0000256" key="4">
    <source>
        <dbReference type="ARBA" id="ARBA00023136"/>
    </source>
</evidence>
<keyword evidence="3 6" id="KW-1133">Transmembrane helix</keyword>
<dbReference type="EMBL" id="JAWDGP010007035">
    <property type="protein sequence ID" value="KAK3731035.1"/>
    <property type="molecule type" value="Genomic_DNA"/>
</dbReference>
<feature type="transmembrane region" description="Helical" evidence="6">
    <location>
        <begin position="12"/>
        <end position="34"/>
    </location>
</feature>
<sequence>MSSVKAKKKLMYITFSFIFLFGGVEYAVILPTLWLYLHNTYDPPEFMLGLVLSAYSLAAFLSAPILGRLSDKLRCTKRIFLICCLFQIIGSFLYFVGLSEWLCVASRFISGLGAASEAIAVAEVSRYTSEQERTGIISNLIATRQVALLLGPALNLFLRLADFKLGPFSVTKYSAPGAFMVIMWLLLILVVLLLYTEPNDIYAEEQIENRQAKAQVEDNESSGHTSSPKRYAYSQSFDLLASDDGTETVYPPLSSEKPLGSFNYDDWESSDEYHEVRPESKATEQQNGYSSGASGGSSIGNAISSKRKSYVSPSHSVNSNFSDFESSKAVTATYGNTIKTGNNSSSSGTQIVKLEASGEFYDAWTRSLPSDEVDLSSSVEILATAERLINRNQWSTSQKDVLAYGANSSRARAKLAGAVAADAGDNLFFYDNHFSHSGEEDGSIMDADERTSLLGTSRSMQNGSRPSQPGASDPYIERSFTALDDPISREGRLGFCCNEYIRDEIIAILCLLFCAMFSQVCVETMVLPLSLEYLDFGELENSLLYFVCGAEIIIVFIVLTRLTKCISDRVLLLFGAVTILSSNAWLLYFLPRLPKHNRTHNIPIFGVAVVLDVLSLPFLVVCSTSLYSKLTRKATQGLSQGLRRAIVSVGTIMAPLWGSSASTKPGLLIGVLVALQGLSLILCIFSFPRFKPSNTSDSRDDHVSNPSTSAPARSERIASPNREYRVEGEKGYEESEEWVGGASINSLPVDQSHQMRLPPTEEFFDSQSPRDRASSSATGFLTPYGSIARSSSFRSMLSRSSAESPQIWSNPTS</sequence>
<organism evidence="7 8">
    <name type="scientific">Elysia crispata</name>
    <name type="common">lettuce slug</name>
    <dbReference type="NCBI Taxonomy" id="231223"/>
    <lineage>
        <taxon>Eukaryota</taxon>
        <taxon>Metazoa</taxon>
        <taxon>Spiralia</taxon>
        <taxon>Lophotrochozoa</taxon>
        <taxon>Mollusca</taxon>
        <taxon>Gastropoda</taxon>
        <taxon>Heterobranchia</taxon>
        <taxon>Euthyneura</taxon>
        <taxon>Panpulmonata</taxon>
        <taxon>Sacoglossa</taxon>
        <taxon>Placobranchoidea</taxon>
        <taxon>Plakobranchidae</taxon>
        <taxon>Elysia</taxon>
    </lineage>
</organism>
<dbReference type="GO" id="GO:0016020">
    <property type="term" value="C:membrane"/>
    <property type="evidence" value="ECO:0007669"/>
    <property type="project" value="UniProtKB-SubCell"/>
</dbReference>
<comment type="caution">
    <text evidence="7">The sequence shown here is derived from an EMBL/GenBank/DDBJ whole genome shotgun (WGS) entry which is preliminary data.</text>
</comment>
<feature type="compositionally biased region" description="Low complexity" evidence="5">
    <location>
        <begin position="786"/>
        <end position="804"/>
    </location>
</feature>
<dbReference type="PANTHER" id="PTHR23510">
    <property type="entry name" value="INNER MEMBRANE TRANSPORT PROTEIN YAJR"/>
    <property type="match status" value="1"/>
</dbReference>
<evidence type="ECO:0000313" key="8">
    <source>
        <dbReference type="Proteomes" id="UP001283361"/>
    </source>
</evidence>
<name>A0AAE0Y2U0_9GAST</name>
<feature type="transmembrane region" description="Helical" evidence="6">
    <location>
        <begin position="543"/>
        <end position="563"/>
    </location>
</feature>
<proteinExistence type="predicted"/>
<dbReference type="Pfam" id="PF07690">
    <property type="entry name" value="MFS_1"/>
    <property type="match status" value="2"/>
</dbReference>
<feature type="transmembrane region" description="Helical" evidence="6">
    <location>
        <begin position="602"/>
        <end position="621"/>
    </location>
</feature>
<keyword evidence="4 6" id="KW-0472">Membrane</keyword>
<evidence type="ECO:0000256" key="1">
    <source>
        <dbReference type="ARBA" id="ARBA00004141"/>
    </source>
</evidence>
<dbReference type="InterPro" id="IPR051068">
    <property type="entry name" value="MFS_Domain-Containing_Protein"/>
</dbReference>
<keyword evidence="2 6" id="KW-0812">Transmembrane</keyword>
<evidence type="ECO:0000256" key="3">
    <source>
        <dbReference type="ARBA" id="ARBA00022989"/>
    </source>
</evidence>
<keyword evidence="8" id="KW-1185">Reference proteome</keyword>
<dbReference type="InterPro" id="IPR001958">
    <property type="entry name" value="Tet-R_TetA/multi-R_MdtG-like"/>
</dbReference>
<evidence type="ECO:0000313" key="7">
    <source>
        <dbReference type="EMBL" id="KAK3731035.1"/>
    </source>
</evidence>
<dbReference type="GO" id="GO:0022857">
    <property type="term" value="F:transmembrane transporter activity"/>
    <property type="evidence" value="ECO:0007669"/>
    <property type="project" value="InterPro"/>
</dbReference>
<feature type="transmembrane region" description="Helical" evidence="6">
    <location>
        <begin position="505"/>
        <end position="531"/>
    </location>
</feature>
<comment type="subcellular location">
    <subcellularLocation>
        <location evidence="1">Membrane</location>
        <topology evidence="1">Multi-pass membrane protein</topology>
    </subcellularLocation>
</comment>
<accession>A0AAE0Y2U0</accession>
<dbReference type="SUPFAM" id="SSF103473">
    <property type="entry name" value="MFS general substrate transporter"/>
    <property type="match status" value="1"/>
</dbReference>
<evidence type="ECO:0000256" key="6">
    <source>
        <dbReference type="SAM" id="Phobius"/>
    </source>
</evidence>